<accession>A0A090SXW9</accession>
<dbReference type="GO" id="GO:0046872">
    <property type="term" value="F:metal ion binding"/>
    <property type="evidence" value="ECO:0007669"/>
    <property type="project" value="UniProtKB-KW"/>
</dbReference>
<evidence type="ECO:0000313" key="7">
    <source>
        <dbReference type="EMBL" id="GAL31773.1"/>
    </source>
</evidence>
<dbReference type="InterPro" id="IPR036909">
    <property type="entry name" value="Cyt_c-like_dom_sf"/>
</dbReference>
<keyword evidence="5" id="KW-1133">Transmembrane helix</keyword>
<dbReference type="InterPro" id="IPR038414">
    <property type="entry name" value="CcoP_N_sf"/>
</dbReference>
<proteinExistence type="predicted"/>
<evidence type="ECO:0000256" key="1">
    <source>
        <dbReference type="ARBA" id="ARBA00022617"/>
    </source>
</evidence>
<dbReference type="SUPFAM" id="SSF46626">
    <property type="entry name" value="Cytochrome c"/>
    <property type="match status" value="1"/>
</dbReference>
<evidence type="ECO:0000256" key="3">
    <source>
        <dbReference type="ARBA" id="ARBA00023004"/>
    </source>
</evidence>
<dbReference type="Gene3D" id="6.10.280.130">
    <property type="match status" value="1"/>
</dbReference>
<dbReference type="PANTHER" id="PTHR33751:SF1">
    <property type="entry name" value="CBB3-TYPE CYTOCHROME C OXIDASE SUBUNIT FIXP"/>
    <property type="match status" value="1"/>
</dbReference>
<evidence type="ECO:0000313" key="8">
    <source>
        <dbReference type="Proteomes" id="UP000029224"/>
    </source>
</evidence>
<dbReference type="GO" id="GO:0020037">
    <property type="term" value="F:heme binding"/>
    <property type="evidence" value="ECO:0007669"/>
    <property type="project" value="InterPro"/>
</dbReference>
<dbReference type="Proteomes" id="UP000029224">
    <property type="component" value="Unassembled WGS sequence"/>
</dbReference>
<dbReference type="Pfam" id="PF14715">
    <property type="entry name" value="FixP_N"/>
    <property type="match status" value="1"/>
</dbReference>
<evidence type="ECO:0000256" key="2">
    <source>
        <dbReference type="ARBA" id="ARBA00022723"/>
    </source>
</evidence>
<evidence type="ECO:0000256" key="5">
    <source>
        <dbReference type="SAM" id="Phobius"/>
    </source>
</evidence>
<dbReference type="InterPro" id="IPR032858">
    <property type="entry name" value="CcoP_N"/>
</dbReference>
<dbReference type="EMBL" id="BBMT01000001">
    <property type="protein sequence ID" value="GAL31773.1"/>
    <property type="molecule type" value="Genomic_DNA"/>
</dbReference>
<keyword evidence="3 4" id="KW-0408">Iron</keyword>
<dbReference type="InterPro" id="IPR009056">
    <property type="entry name" value="Cyt_c-like_dom"/>
</dbReference>
<feature type="transmembrane region" description="Helical" evidence="5">
    <location>
        <begin position="56"/>
        <end position="78"/>
    </location>
</feature>
<comment type="caution">
    <text evidence="7">The sequence shown here is derived from an EMBL/GenBank/DDBJ whole genome shotgun (WGS) entry which is preliminary data.</text>
</comment>
<keyword evidence="1 4" id="KW-0349">Heme</keyword>
<evidence type="ECO:0000259" key="6">
    <source>
        <dbReference type="PROSITE" id="PS51007"/>
    </source>
</evidence>
<organism evidence="7 8">
    <name type="scientific">Vibrio maritimus</name>
    <dbReference type="NCBI Taxonomy" id="990268"/>
    <lineage>
        <taxon>Bacteria</taxon>
        <taxon>Pseudomonadati</taxon>
        <taxon>Pseudomonadota</taxon>
        <taxon>Gammaproteobacteria</taxon>
        <taxon>Vibrionales</taxon>
        <taxon>Vibrionaceae</taxon>
        <taxon>Vibrio</taxon>
    </lineage>
</organism>
<gene>
    <name evidence="7" type="ORF">JCM19240_5204</name>
</gene>
<name>A0A090SXW9_9VIBR</name>
<dbReference type="PANTHER" id="PTHR33751">
    <property type="entry name" value="CBB3-TYPE CYTOCHROME C OXIDASE SUBUNIT FIXP"/>
    <property type="match status" value="1"/>
</dbReference>
<dbReference type="AlphaFoldDB" id="A0A090SXW9"/>
<reference evidence="7 8" key="1">
    <citation type="submission" date="2014-09" db="EMBL/GenBank/DDBJ databases">
        <title>Vibrio maritimus JCM 19240. (C210) whole genome shotgun sequence.</title>
        <authorList>
            <person name="Sawabe T."/>
            <person name="Meirelles P."/>
            <person name="Nakanishi M."/>
            <person name="Sayaka M."/>
            <person name="Hattori M."/>
            <person name="Ohkuma M."/>
        </authorList>
    </citation>
    <scope>NUCLEOTIDE SEQUENCE [LARGE SCALE GENOMIC DNA]</scope>
    <source>
        <strain evidence="7 8">JCM 19240</strain>
    </source>
</reference>
<feature type="domain" description="Cytochrome c" evidence="6">
    <location>
        <begin position="121"/>
        <end position="180"/>
    </location>
</feature>
<keyword evidence="2 4" id="KW-0479">Metal-binding</keyword>
<feature type="transmembrane region" description="Helical" evidence="5">
    <location>
        <begin position="6"/>
        <end position="28"/>
    </location>
</feature>
<dbReference type="Pfam" id="PF13442">
    <property type="entry name" value="Cytochrome_CBB3"/>
    <property type="match status" value="1"/>
</dbReference>
<dbReference type="Gene3D" id="1.10.760.10">
    <property type="entry name" value="Cytochrome c-like domain"/>
    <property type="match status" value="1"/>
</dbReference>
<dbReference type="PROSITE" id="PS51007">
    <property type="entry name" value="CYTC"/>
    <property type="match status" value="1"/>
</dbReference>
<keyword evidence="8" id="KW-1185">Reference proteome</keyword>
<sequence length="180" mass="19852">MSSFWTLWAALGTVVFFVLMVAVIVKYWRNNHQADKDKVLDTFDGIEEKDAPPPKILFVSYFAAFVISIGYLILYPGISGWSGLLNYDQADDKLSAPSTSLDAQFSQVQDQSLISLADNTEIVSSGRMLFQTHCAACHRDNAQGAKHFPNLIDNEWMYGGSDEAIIHSIELGRNGAMPGG</sequence>
<keyword evidence="5" id="KW-0472">Membrane</keyword>
<dbReference type="GO" id="GO:0009055">
    <property type="term" value="F:electron transfer activity"/>
    <property type="evidence" value="ECO:0007669"/>
    <property type="project" value="InterPro"/>
</dbReference>
<evidence type="ECO:0000256" key="4">
    <source>
        <dbReference type="PROSITE-ProRule" id="PRU00433"/>
    </source>
</evidence>
<protein>
    <submittedName>
        <fullName evidence="7">Putative diheme cytochrome c-553</fullName>
    </submittedName>
</protein>
<keyword evidence="5" id="KW-0812">Transmembrane</keyword>
<dbReference type="InterPro" id="IPR050597">
    <property type="entry name" value="Cytochrome_c_Oxidase_Subunit"/>
</dbReference>
<reference evidence="7 8" key="2">
    <citation type="submission" date="2014-09" db="EMBL/GenBank/DDBJ databases">
        <authorList>
            <consortium name="NBRP consortium"/>
            <person name="Sawabe T."/>
            <person name="Meirelles P."/>
            <person name="Nakanishi M."/>
            <person name="Sayaka M."/>
            <person name="Hattori M."/>
            <person name="Ohkuma M."/>
        </authorList>
    </citation>
    <scope>NUCLEOTIDE SEQUENCE [LARGE SCALE GENOMIC DNA]</scope>
    <source>
        <strain evidence="7 8">JCM 19240</strain>
    </source>
</reference>